<dbReference type="RefSeq" id="WP_170160232.1">
    <property type="nucleotide sequence ID" value="NZ_JAANMQ010000004.1"/>
</dbReference>
<evidence type="ECO:0000313" key="1">
    <source>
        <dbReference type="EMBL" id="RKT50249.1"/>
    </source>
</evidence>
<proteinExistence type="predicted"/>
<dbReference type="Proteomes" id="UP000270626">
    <property type="component" value="Unassembled WGS sequence"/>
</dbReference>
<accession>A0A495VLJ1</accession>
<protein>
    <submittedName>
        <fullName evidence="1">Uncharacterized protein DUF721</fullName>
    </submittedName>
</protein>
<comment type="caution">
    <text evidence="1">The sequence shown here is derived from an EMBL/GenBank/DDBJ whole genome shotgun (WGS) entry which is preliminary data.</text>
</comment>
<gene>
    <name evidence="1" type="ORF">DFR40_2803</name>
</gene>
<reference evidence="1 2" key="1">
    <citation type="submission" date="2018-10" db="EMBL/GenBank/DDBJ databases">
        <title>Genomic Encyclopedia of Type Strains, Phase IV (KMG-IV): sequencing the most valuable type-strain genomes for metagenomic binning, comparative biology and taxonomic classification.</title>
        <authorList>
            <person name="Goeker M."/>
        </authorList>
    </citation>
    <scope>NUCLEOTIDE SEQUENCE [LARGE SCALE GENOMIC DNA]</scope>
    <source>
        <strain evidence="1 2">DSM 23841</strain>
    </source>
</reference>
<dbReference type="AlphaFoldDB" id="A0A495VLJ1"/>
<name>A0A495VLJ1_9RHOO</name>
<dbReference type="EMBL" id="RBXP01000018">
    <property type="protein sequence ID" value="RKT50249.1"/>
    <property type="molecule type" value="Genomic_DNA"/>
</dbReference>
<organism evidence="1 2">
    <name type="scientific">Azonexus fungiphilus</name>
    <dbReference type="NCBI Taxonomy" id="146940"/>
    <lineage>
        <taxon>Bacteria</taxon>
        <taxon>Pseudomonadati</taxon>
        <taxon>Pseudomonadota</taxon>
        <taxon>Betaproteobacteria</taxon>
        <taxon>Rhodocyclales</taxon>
        <taxon>Azonexaceae</taxon>
        <taxon>Azonexus</taxon>
    </lineage>
</organism>
<keyword evidence="2" id="KW-1185">Reference proteome</keyword>
<dbReference type="InterPro" id="IPR007922">
    <property type="entry name" value="DciA-like"/>
</dbReference>
<dbReference type="Pfam" id="PF05258">
    <property type="entry name" value="DciA"/>
    <property type="match status" value="1"/>
</dbReference>
<sequence length="144" mass="15618">MYKAPQQYLDADAATGRVMAHARQLMKLASRFDAVAPGALRHAAHVANYKSGKVVIHADNGAVAAKLRQMNRRLCGELSIEGMECNDIEVKVQPRQTPVRSTTSTLKPISGKTAGLLRSTVNMLPQGALRTALDTLLQRAAIRE</sequence>
<evidence type="ECO:0000313" key="2">
    <source>
        <dbReference type="Proteomes" id="UP000270626"/>
    </source>
</evidence>